<gene>
    <name evidence="2" type="ORF">H9Q72_004703</name>
</gene>
<accession>A0A9P7L7G7</accession>
<sequence>MSNERDGSAAGEMNGSPQVSASTSSIPANILECHQRFDSDVETPYFVSLPLEPRLFQIIRPQLDHLFRRYDYDGDAGIIILRMPSKIHDDFAFEFGLMLQQRVDGILRKMPDAPRILNRQARQVKLWEHDRSKRGRECYPDGQFMDDRAYHPGLVFEVGYSQTGDCLEKIAKEYILGTGGDVTTVVCFDLKYNQGASFVSIWRASWNFASKTVEPLCDPEPTMFQDSDGEMVNGDKLLKLGLTDMAEEKYSDDYPLTRIHIPFSQLSDIFDFAKVSSAKRKSP</sequence>
<reference evidence="2" key="2">
    <citation type="submission" date="2020-10" db="EMBL/GenBank/DDBJ databases">
        <authorList>
            <person name="Peck L.D."/>
            <person name="Nowell R.W."/>
            <person name="Flood J."/>
            <person name="Ryan M.J."/>
            <person name="Barraclough T.G."/>
        </authorList>
    </citation>
    <scope>NUCLEOTIDE SEQUENCE</scope>
    <source>
        <strain evidence="2">IMI 127659i</strain>
    </source>
</reference>
<protein>
    <submittedName>
        <fullName evidence="2">Uncharacterized protein</fullName>
    </submittedName>
</protein>
<dbReference type="EMBL" id="JADFTT010000126">
    <property type="protein sequence ID" value="KAG5767253.1"/>
    <property type="molecule type" value="Genomic_DNA"/>
</dbReference>
<comment type="caution">
    <text evidence="2">The sequence shown here is derived from an EMBL/GenBank/DDBJ whole genome shotgun (WGS) entry which is preliminary data.</text>
</comment>
<name>A0A9P7L7G7_9HYPO</name>
<dbReference type="OrthoDB" id="3485856at2759"/>
<evidence type="ECO:0000313" key="3">
    <source>
        <dbReference type="Proteomes" id="UP000750502"/>
    </source>
</evidence>
<reference evidence="2" key="1">
    <citation type="journal article" date="2020" name="bioRxiv">
        <title>Historical genomics reveals the evolutionary mechanisms behind multiple outbreaks of the host-specific coffee wilt pathogen Fusarium xylarioides.</title>
        <authorList>
            <person name="Peck D."/>
            <person name="Nowell R.W."/>
            <person name="Flood J."/>
            <person name="Ryan M.J."/>
            <person name="Barraclough T.G."/>
        </authorList>
    </citation>
    <scope>NUCLEOTIDE SEQUENCE</scope>
    <source>
        <strain evidence="2">IMI 127659i</strain>
    </source>
</reference>
<dbReference type="Proteomes" id="UP000750502">
    <property type="component" value="Unassembled WGS sequence"/>
</dbReference>
<keyword evidence="3" id="KW-1185">Reference proteome</keyword>
<proteinExistence type="predicted"/>
<organism evidence="2 3">
    <name type="scientific">Fusarium xylarioides</name>
    <dbReference type="NCBI Taxonomy" id="221167"/>
    <lineage>
        <taxon>Eukaryota</taxon>
        <taxon>Fungi</taxon>
        <taxon>Dikarya</taxon>
        <taxon>Ascomycota</taxon>
        <taxon>Pezizomycotina</taxon>
        <taxon>Sordariomycetes</taxon>
        <taxon>Hypocreomycetidae</taxon>
        <taxon>Hypocreales</taxon>
        <taxon>Nectriaceae</taxon>
        <taxon>Fusarium</taxon>
        <taxon>Fusarium fujikuroi species complex</taxon>
    </lineage>
</organism>
<feature type="region of interest" description="Disordered" evidence="1">
    <location>
        <begin position="1"/>
        <end position="23"/>
    </location>
</feature>
<evidence type="ECO:0000313" key="2">
    <source>
        <dbReference type="EMBL" id="KAG5767253.1"/>
    </source>
</evidence>
<evidence type="ECO:0000256" key="1">
    <source>
        <dbReference type="SAM" id="MobiDB-lite"/>
    </source>
</evidence>
<dbReference type="AlphaFoldDB" id="A0A9P7L7G7"/>